<gene>
    <name evidence="2" type="ORF">ENP06_04185</name>
</gene>
<name>A0A7V1ZI85_9BACT</name>
<feature type="repeat" description="TPR" evidence="1">
    <location>
        <begin position="76"/>
        <end position="109"/>
    </location>
</feature>
<evidence type="ECO:0000313" key="2">
    <source>
        <dbReference type="EMBL" id="HEQ88592.1"/>
    </source>
</evidence>
<dbReference type="SMART" id="SM00028">
    <property type="entry name" value="TPR"/>
    <property type="match status" value="2"/>
</dbReference>
<dbReference type="InterPro" id="IPR011990">
    <property type="entry name" value="TPR-like_helical_dom_sf"/>
</dbReference>
<proteinExistence type="predicted"/>
<dbReference type="InterPro" id="IPR019734">
    <property type="entry name" value="TPR_rpt"/>
</dbReference>
<dbReference type="SUPFAM" id="SSF48452">
    <property type="entry name" value="TPR-like"/>
    <property type="match status" value="1"/>
</dbReference>
<dbReference type="AlphaFoldDB" id="A0A7V1ZI85"/>
<keyword evidence="1" id="KW-0802">TPR repeat</keyword>
<comment type="caution">
    <text evidence="2">The sequence shown here is derived from an EMBL/GenBank/DDBJ whole genome shotgun (WGS) entry which is preliminary data.</text>
</comment>
<protein>
    <submittedName>
        <fullName evidence="2">Tetratricopeptide repeat protein</fullName>
    </submittedName>
</protein>
<dbReference type="PROSITE" id="PS50293">
    <property type="entry name" value="TPR_REGION"/>
    <property type="match status" value="1"/>
</dbReference>
<dbReference type="EMBL" id="DSHW01000316">
    <property type="protein sequence ID" value="HEQ88592.1"/>
    <property type="molecule type" value="Genomic_DNA"/>
</dbReference>
<organism evidence="2">
    <name type="scientific">Thermoanaerobaculum aquaticum</name>
    <dbReference type="NCBI Taxonomy" id="1312852"/>
    <lineage>
        <taxon>Bacteria</taxon>
        <taxon>Pseudomonadati</taxon>
        <taxon>Acidobacteriota</taxon>
        <taxon>Thermoanaerobaculia</taxon>
        <taxon>Thermoanaerobaculales</taxon>
        <taxon>Thermoanaerobaculaceae</taxon>
        <taxon>Thermoanaerobaculum</taxon>
    </lineage>
</organism>
<sequence>MAGKRYHNRGIAWGTGMRRAVLLGVAVLFLASCASQKSAVSAREQMRQGVEAAVAGLWQEAAFRFERARALAGESPELLNNLAVAYEALGRYEEALATYKRALELSPHNSRIRRNYARFAEFYASYIRGIRPKGGDDEGR</sequence>
<reference evidence="2" key="1">
    <citation type="journal article" date="2020" name="mSystems">
        <title>Genome- and Community-Level Interaction Insights into Carbon Utilization and Element Cycling Functions of Hydrothermarchaeota in Hydrothermal Sediment.</title>
        <authorList>
            <person name="Zhou Z."/>
            <person name="Liu Y."/>
            <person name="Xu W."/>
            <person name="Pan J."/>
            <person name="Luo Z.H."/>
            <person name="Li M."/>
        </authorList>
    </citation>
    <scope>NUCLEOTIDE SEQUENCE [LARGE SCALE GENOMIC DNA]</scope>
    <source>
        <strain evidence="2">SpSt-186</strain>
    </source>
</reference>
<evidence type="ECO:0000256" key="1">
    <source>
        <dbReference type="PROSITE-ProRule" id="PRU00339"/>
    </source>
</evidence>
<dbReference type="PROSITE" id="PS50005">
    <property type="entry name" value="TPR"/>
    <property type="match status" value="1"/>
</dbReference>
<dbReference type="PROSITE" id="PS51257">
    <property type="entry name" value="PROKAR_LIPOPROTEIN"/>
    <property type="match status" value="1"/>
</dbReference>
<dbReference type="Gene3D" id="1.25.40.10">
    <property type="entry name" value="Tetratricopeptide repeat domain"/>
    <property type="match status" value="1"/>
</dbReference>
<dbReference type="Pfam" id="PF00515">
    <property type="entry name" value="TPR_1"/>
    <property type="match status" value="1"/>
</dbReference>
<accession>A0A7V1ZI85</accession>